<accession>A0ABD6AZE9</accession>
<feature type="compositionally biased region" description="Basic and acidic residues" evidence="1">
    <location>
        <begin position="158"/>
        <end position="173"/>
    </location>
</feature>
<dbReference type="AlphaFoldDB" id="A0ABD6AZE9"/>
<name>A0ABD6AZE9_9EURY</name>
<comment type="caution">
    <text evidence="2">The sequence shown here is derived from an EMBL/GenBank/DDBJ whole genome shotgun (WGS) entry which is preliminary data.</text>
</comment>
<sequence>MGAPNDHERRVELYVRSLAPGGTHRQQDTVVRRLDALLGEGAIADYDVRVWGDRICRSSACARTADGKHVQDRLARVERWAEREGRSLDGIYREVECESTITDESWVEVRFPEIALAEFEEDELVHLAPSHDVDADELIRVTDRLADLADVTDESDEHSDGRGRRLEAGPVDH</sequence>
<gene>
    <name evidence="2" type="ORF">ACFSBT_16950</name>
</gene>
<evidence type="ECO:0000313" key="2">
    <source>
        <dbReference type="EMBL" id="MFD1514971.1"/>
    </source>
</evidence>
<keyword evidence="3" id="KW-1185">Reference proteome</keyword>
<dbReference type="Proteomes" id="UP001597187">
    <property type="component" value="Unassembled WGS sequence"/>
</dbReference>
<dbReference type="EMBL" id="JBHUDC010000008">
    <property type="protein sequence ID" value="MFD1514971.1"/>
    <property type="molecule type" value="Genomic_DNA"/>
</dbReference>
<evidence type="ECO:0000313" key="3">
    <source>
        <dbReference type="Proteomes" id="UP001597187"/>
    </source>
</evidence>
<evidence type="ECO:0000256" key="1">
    <source>
        <dbReference type="SAM" id="MobiDB-lite"/>
    </source>
</evidence>
<dbReference type="InterPro" id="IPR046783">
    <property type="entry name" value="HTH_63"/>
</dbReference>
<feature type="region of interest" description="Disordered" evidence="1">
    <location>
        <begin position="150"/>
        <end position="173"/>
    </location>
</feature>
<protein>
    <submittedName>
        <fullName evidence="2">HTH domain-containing protein</fullName>
    </submittedName>
</protein>
<organism evidence="2 3">
    <name type="scientific">Halomarina rubra</name>
    <dbReference type="NCBI Taxonomy" id="2071873"/>
    <lineage>
        <taxon>Archaea</taxon>
        <taxon>Methanobacteriati</taxon>
        <taxon>Methanobacteriota</taxon>
        <taxon>Stenosarchaea group</taxon>
        <taxon>Halobacteria</taxon>
        <taxon>Halobacteriales</taxon>
        <taxon>Natronomonadaceae</taxon>
        <taxon>Halomarina</taxon>
    </lineage>
</organism>
<reference evidence="2 3" key="1">
    <citation type="journal article" date="2019" name="Int. J. Syst. Evol. Microbiol.">
        <title>The Global Catalogue of Microorganisms (GCM) 10K type strain sequencing project: providing services to taxonomists for standard genome sequencing and annotation.</title>
        <authorList>
            <consortium name="The Broad Institute Genomics Platform"/>
            <consortium name="The Broad Institute Genome Sequencing Center for Infectious Disease"/>
            <person name="Wu L."/>
            <person name="Ma J."/>
        </authorList>
    </citation>
    <scope>NUCLEOTIDE SEQUENCE [LARGE SCALE GENOMIC DNA]</scope>
    <source>
        <strain evidence="2 3">CGMCC 1.12563</strain>
    </source>
</reference>
<dbReference type="Pfam" id="PF20575">
    <property type="entry name" value="HTH_63"/>
    <property type="match status" value="1"/>
</dbReference>
<dbReference type="RefSeq" id="WP_250874897.1">
    <property type="nucleotide sequence ID" value="NZ_JALXFV010000008.1"/>
</dbReference>
<proteinExistence type="predicted"/>